<dbReference type="InterPro" id="IPR009000">
    <property type="entry name" value="Transl_B-barrel_sf"/>
</dbReference>
<dbReference type="Proteomes" id="UP000076532">
    <property type="component" value="Unassembled WGS sequence"/>
</dbReference>
<evidence type="ECO:0000313" key="2">
    <source>
        <dbReference type="Proteomes" id="UP000076532"/>
    </source>
</evidence>
<sequence length="290" mass="31379">MVWSDMLHHCEPRSKIPTPACDRINIFPTDESVGGFGVNAFSIATPEHAGPTSPPRCVSPKDSDGAVVIDAIEDRRVYAKHPPSVFKPAIITNNTSSSRLPPDRVDTLYEGPIGDECAIGIRTCGPSGPLMHYISNMPRTPNTPGSDKGTSNIPDRKDDLFVKSIQGIILMRGAYTEPVAIEDRSTGSTIGLVGTEQFLLKSDMLAGSDAAYNRHEVSGVESGFPFIAELPASSPANLCSIRANTHSIVQQQRDDLEIAFREPRMRPAATSRSSNMTKAGIRADHRIREA</sequence>
<dbReference type="EMBL" id="KV417547">
    <property type="protein sequence ID" value="KZP21450.1"/>
    <property type="molecule type" value="Genomic_DNA"/>
</dbReference>
<dbReference type="SUPFAM" id="SSF50447">
    <property type="entry name" value="Translation proteins"/>
    <property type="match status" value="1"/>
</dbReference>
<proteinExistence type="predicted"/>
<organism evidence="1 2">
    <name type="scientific">Athelia psychrophila</name>
    <dbReference type="NCBI Taxonomy" id="1759441"/>
    <lineage>
        <taxon>Eukaryota</taxon>
        <taxon>Fungi</taxon>
        <taxon>Dikarya</taxon>
        <taxon>Basidiomycota</taxon>
        <taxon>Agaricomycotina</taxon>
        <taxon>Agaricomycetes</taxon>
        <taxon>Agaricomycetidae</taxon>
        <taxon>Atheliales</taxon>
        <taxon>Atheliaceae</taxon>
        <taxon>Athelia</taxon>
    </lineage>
</organism>
<gene>
    <name evidence="1" type="ORF">FIBSPDRAFT_953706</name>
</gene>
<dbReference type="AlphaFoldDB" id="A0A166K2A1"/>
<accession>A0A166K2A1</accession>
<evidence type="ECO:0000313" key="1">
    <source>
        <dbReference type="EMBL" id="KZP21450.1"/>
    </source>
</evidence>
<reference evidence="1 2" key="1">
    <citation type="journal article" date="2016" name="Mol. Biol. Evol.">
        <title>Comparative Genomics of Early-Diverging Mushroom-Forming Fungi Provides Insights into the Origins of Lignocellulose Decay Capabilities.</title>
        <authorList>
            <person name="Nagy L.G."/>
            <person name="Riley R."/>
            <person name="Tritt A."/>
            <person name="Adam C."/>
            <person name="Daum C."/>
            <person name="Floudas D."/>
            <person name="Sun H."/>
            <person name="Yadav J.S."/>
            <person name="Pangilinan J."/>
            <person name="Larsson K.H."/>
            <person name="Matsuura K."/>
            <person name="Barry K."/>
            <person name="Labutti K."/>
            <person name="Kuo R."/>
            <person name="Ohm R.A."/>
            <person name="Bhattacharya S.S."/>
            <person name="Shirouzu T."/>
            <person name="Yoshinaga Y."/>
            <person name="Martin F.M."/>
            <person name="Grigoriev I.V."/>
            <person name="Hibbett D.S."/>
        </authorList>
    </citation>
    <scope>NUCLEOTIDE SEQUENCE [LARGE SCALE GENOMIC DNA]</scope>
    <source>
        <strain evidence="1 2">CBS 109695</strain>
    </source>
</reference>
<dbReference type="STRING" id="436010.A0A166K2A1"/>
<dbReference type="Gene3D" id="2.40.30.10">
    <property type="entry name" value="Translation factors"/>
    <property type="match status" value="1"/>
</dbReference>
<keyword evidence="2" id="KW-1185">Reference proteome</keyword>
<name>A0A166K2A1_9AGAM</name>
<protein>
    <submittedName>
        <fullName evidence="1">Uncharacterized protein</fullName>
    </submittedName>
</protein>